<dbReference type="EMBL" id="GL348715">
    <property type="protein sequence ID" value="EFH59783.1"/>
    <property type="molecule type" value="Genomic_DNA"/>
</dbReference>
<evidence type="ECO:0000256" key="1">
    <source>
        <dbReference type="SAM" id="MobiDB-lite"/>
    </source>
</evidence>
<keyword evidence="4" id="KW-1185">Reference proteome</keyword>
<reference evidence="4" key="1">
    <citation type="journal article" date="2011" name="Nat. Genet.">
        <title>The Arabidopsis lyrata genome sequence and the basis of rapid genome size change.</title>
        <authorList>
            <person name="Hu T.T."/>
            <person name="Pattyn P."/>
            <person name="Bakker E.G."/>
            <person name="Cao J."/>
            <person name="Cheng J.-F."/>
            <person name="Clark R.M."/>
            <person name="Fahlgren N."/>
            <person name="Fawcett J.A."/>
            <person name="Grimwood J."/>
            <person name="Gundlach H."/>
            <person name="Haberer G."/>
            <person name="Hollister J.D."/>
            <person name="Ossowski S."/>
            <person name="Ottilar R.P."/>
            <person name="Salamov A.A."/>
            <person name="Schneeberger K."/>
            <person name="Spannagl M."/>
            <person name="Wang X."/>
            <person name="Yang L."/>
            <person name="Nasrallah M.E."/>
            <person name="Bergelson J."/>
            <person name="Carrington J.C."/>
            <person name="Gaut B.S."/>
            <person name="Schmutz J."/>
            <person name="Mayer K.F.X."/>
            <person name="Van de Peer Y."/>
            <person name="Grigoriev I.V."/>
            <person name="Nordborg M."/>
            <person name="Weigel D."/>
            <person name="Guo Y.-L."/>
        </authorList>
    </citation>
    <scope>NUCLEOTIDE SEQUENCE [LARGE SCALE GENOMIC DNA]</scope>
    <source>
        <strain evidence="4">cv. MN47</strain>
    </source>
</reference>
<feature type="compositionally biased region" description="Basic and acidic residues" evidence="1">
    <location>
        <begin position="94"/>
        <end position="103"/>
    </location>
</feature>
<dbReference type="AlphaFoldDB" id="D7L542"/>
<dbReference type="Gramene" id="Al_scaffold_0003_2700">
    <property type="protein sequence ID" value="Al_scaffold_0003_2700"/>
    <property type="gene ID" value="Al_scaffold_0003_2700"/>
</dbReference>
<sequence>MAPKTKWTGKKRKRGASRRKEVGEEDGETSSKNPIERVEVVEEEREEDRGALSPVVKNEEDVNEEEENEEDENEEGEENEDGGETSSRTLGDSSDERSKDEISEKNRDERLCFVRSPKTCPVYESKKYCVRPILINFVHVVVIGKFILGMYQPVNCILISNDGNCVLAGCLDSTMRLLDR</sequence>
<evidence type="ECO:0000256" key="2">
    <source>
        <dbReference type="SAM" id="Phobius"/>
    </source>
</evidence>
<keyword evidence="2" id="KW-0472">Membrane</keyword>
<evidence type="ECO:0000313" key="3">
    <source>
        <dbReference type="EMBL" id="EFH59783.1"/>
    </source>
</evidence>
<accession>D7L542</accession>
<keyword evidence="2" id="KW-0812">Transmembrane</keyword>
<evidence type="ECO:0000313" key="4">
    <source>
        <dbReference type="Proteomes" id="UP000008694"/>
    </source>
</evidence>
<name>D7L542_ARALL</name>
<dbReference type="STRING" id="81972.D7L542"/>
<dbReference type="Proteomes" id="UP000008694">
    <property type="component" value="Unassembled WGS sequence"/>
</dbReference>
<dbReference type="eggNOG" id="KOG0316">
    <property type="taxonomic scope" value="Eukaryota"/>
</dbReference>
<dbReference type="HOGENOM" id="CLU_1498287_0_0_1"/>
<proteinExistence type="predicted"/>
<keyword evidence="2" id="KW-1133">Transmembrane helix</keyword>
<protein>
    <submittedName>
        <fullName evidence="3">Predicted protein</fullName>
    </submittedName>
</protein>
<gene>
    <name evidence="3" type="ORF">ARALYDRAFT_673503</name>
</gene>
<feature type="transmembrane region" description="Helical" evidence="2">
    <location>
        <begin position="133"/>
        <end position="151"/>
    </location>
</feature>
<feature type="region of interest" description="Disordered" evidence="1">
    <location>
        <begin position="1"/>
        <end position="103"/>
    </location>
</feature>
<organism evidence="4">
    <name type="scientific">Arabidopsis lyrata subsp. lyrata</name>
    <name type="common">Lyre-leaved rock-cress</name>
    <dbReference type="NCBI Taxonomy" id="81972"/>
    <lineage>
        <taxon>Eukaryota</taxon>
        <taxon>Viridiplantae</taxon>
        <taxon>Streptophyta</taxon>
        <taxon>Embryophyta</taxon>
        <taxon>Tracheophyta</taxon>
        <taxon>Spermatophyta</taxon>
        <taxon>Magnoliopsida</taxon>
        <taxon>eudicotyledons</taxon>
        <taxon>Gunneridae</taxon>
        <taxon>Pentapetalae</taxon>
        <taxon>rosids</taxon>
        <taxon>malvids</taxon>
        <taxon>Brassicales</taxon>
        <taxon>Brassicaceae</taxon>
        <taxon>Camelineae</taxon>
        <taxon>Arabidopsis</taxon>
    </lineage>
</organism>
<feature type="compositionally biased region" description="Basic residues" evidence="1">
    <location>
        <begin position="7"/>
        <end position="17"/>
    </location>
</feature>
<feature type="compositionally biased region" description="Acidic residues" evidence="1">
    <location>
        <begin position="61"/>
        <end position="83"/>
    </location>
</feature>